<gene>
    <name evidence="5 7" type="primary">hisC</name>
    <name evidence="7" type="ORF">LPQ35_02510</name>
</gene>
<keyword evidence="8" id="KW-1185">Reference proteome</keyword>
<comment type="catalytic activity">
    <reaction evidence="5">
        <text>L-histidinol phosphate + 2-oxoglutarate = 3-(imidazol-4-yl)-2-oxopropyl phosphate + L-glutamate</text>
        <dbReference type="Rhea" id="RHEA:23744"/>
        <dbReference type="ChEBI" id="CHEBI:16810"/>
        <dbReference type="ChEBI" id="CHEBI:29985"/>
        <dbReference type="ChEBI" id="CHEBI:57766"/>
        <dbReference type="ChEBI" id="CHEBI:57980"/>
        <dbReference type="EC" id="2.6.1.9"/>
    </reaction>
</comment>
<keyword evidence="2 5" id="KW-0032">Aminotransferase</keyword>
<dbReference type="InterPro" id="IPR015424">
    <property type="entry name" value="PyrdxlP-dep_Trfase"/>
</dbReference>
<dbReference type="Proteomes" id="UP001492541">
    <property type="component" value="Chromosome"/>
</dbReference>
<keyword evidence="5" id="KW-0028">Amino-acid biosynthesis</keyword>
<comment type="similarity">
    <text evidence="5">Belongs to the class-II pyridoxal-phosphate-dependent aminotransferase family. Histidinol-phosphate aminotransferase subfamily.</text>
</comment>
<comment type="cofactor">
    <cofactor evidence="1 5">
        <name>pyridoxal 5'-phosphate</name>
        <dbReference type="ChEBI" id="CHEBI:597326"/>
    </cofactor>
</comment>
<dbReference type="Gene3D" id="3.40.640.10">
    <property type="entry name" value="Type I PLP-dependent aspartate aminotransferase-like (Major domain)"/>
    <property type="match status" value="1"/>
</dbReference>
<dbReference type="EC" id="2.6.1.9" evidence="5"/>
<dbReference type="InterPro" id="IPR015421">
    <property type="entry name" value="PyrdxlP-dep_Trfase_major"/>
</dbReference>
<dbReference type="GeneID" id="90448521"/>
<evidence type="ECO:0000256" key="5">
    <source>
        <dbReference type="HAMAP-Rule" id="MF_01023"/>
    </source>
</evidence>
<dbReference type="CDD" id="cd00609">
    <property type="entry name" value="AAT_like"/>
    <property type="match status" value="1"/>
</dbReference>
<sequence length="348" mass="39665">MRSDIDRIPEYVPGKSIEEIKKKYGLKRIIKLASNENPYGFSPKVAEILKNQYRLNVYPPSDPGELRERIADYIGYEPEMIALSAGMDGVLESVFKMLIDPGDAVCYAPPTFPYYSILSRIYRANEVWLKRNSNYRMAEYVKGAKLTIICTPNNPTGNSEDFDFVREVVESVRGYVFIDEAYAEFAERDMLKLAEYENVIIGRTFSKAFGLANLRIGYGIMHPSLRKAFMRVNPPFSLSSVAISAALAALEDIDWMKETVRKIVYGRGWLHSELEKIAKPVKSDANFIFFETEITSRDLAERLERRGVIIRSLRNFDGAGENAVRVSVGTEEQNKIFIDTLREVLCSR</sequence>
<evidence type="ECO:0000313" key="8">
    <source>
        <dbReference type="Proteomes" id="UP001492541"/>
    </source>
</evidence>
<dbReference type="SUPFAM" id="SSF53383">
    <property type="entry name" value="PLP-dependent transferases"/>
    <property type="match status" value="1"/>
</dbReference>
<dbReference type="InterPro" id="IPR004839">
    <property type="entry name" value="Aminotransferase_I/II_large"/>
</dbReference>
<dbReference type="RefSeq" id="WP_193806195.1">
    <property type="nucleotide sequence ID" value="NZ_CP087714.1"/>
</dbReference>
<dbReference type="Gene3D" id="3.90.1150.10">
    <property type="entry name" value="Aspartate Aminotransferase, domain 1"/>
    <property type="match status" value="1"/>
</dbReference>
<keyword evidence="5" id="KW-0368">Histidine biosynthesis</keyword>
<dbReference type="PANTHER" id="PTHR43643:SF3">
    <property type="entry name" value="HISTIDINOL-PHOSPHATE AMINOTRANSFERASE"/>
    <property type="match status" value="1"/>
</dbReference>
<evidence type="ECO:0000313" key="7">
    <source>
        <dbReference type="EMBL" id="XAT64259.1"/>
    </source>
</evidence>
<dbReference type="GO" id="GO:0004400">
    <property type="term" value="F:histidinol-phosphate transaminase activity"/>
    <property type="evidence" value="ECO:0007669"/>
    <property type="project" value="UniProtKB-EC"/>
</dbReference>
<protein>
    <recommendedName>
        <fullName evidence="5">Histidinol-phosphate aminotransferase</fullName>
        <ecNumber evidence="5">2.6.1.9</ecNumber>
    </recommendedName>
    <alternativeName>
        <fullName evidence="5">Imidazole acetol-phosphate transaminase</fullName>
    </alternativeName>
</protein>
<evidence type="ECO:0000256" key="1">
    <source>
        <dbReference type="ARBA" id="ARBA00001933"/>
    </source>
</evidence>
<keyword evidence="4 5" id="KW-0663">Pyridoxal phosphate</keyword>
<name>A0ABZ3H533_GEOAI</name>
<accession>A0ABZ3H533</accession>
<dbReference type="Pfam" id="PF00155">
    <property type="entry name" value="Aminotran_1_2"/>
    <property type="match status" value="1"/>
</dbReference>
<reference evidence="7 8" key="1">
    <citation type="submission" date="2021-11" db="EMBL/GenBank/DDBJ databases">
        <title>Whole genome of Geoglobus acetivorans.</title>
        <authorList>
            <person name="Liu D."/>
        </authorList>
    </citation>
    <scope>NUCLEOTIDE SEQUENCE [LARGE SCALE GENOMIC DNA]</scope>
    <source>
        <strain evidence="7 8">SBH6</strain>
    </source>
</reference>
<dbReference type="EMBL" id="CP087714">
    <property type="protein sequence ID" value="XAT64259.1"/>
    <property type="molecule type" value="Genomic_DNA"/>
</dbReference>
<dbReference type="InterPro" id="IPR015422">
    <property type="entry name" value="PyrdxlP-dep_Trfase_small"/>
</dbReference>
<dbReference type="PANTHER" id="PTHR43643">
    <property type="entry name" value="HISTIDINOL-PHOSPHATE AMINOTRANSFERASE 2"/>
    <property type="match status" value="1"/>
</dbReference>
<evidence type="ECO:0000256" key="4">
    <source>
        <dbReference type="ARBA" id="ARBA00022898"/>
    </source>
</evidence>
<feature type="modified residue" description="N6-(pyridoxal phosphate)lysine" evidence="5">
    <location>
        <position position="207"/>
    </location>
</feature>
<evidence type="ECO:0000259" key="6">
    <source>
        <dbReference type="Pfam" id="PF00155"/>
    </source>
</evidence>
<dbReference type="InterPro" id="IPR005861">
    <property type="entry name" value="HisP_aminotrans"/>
</dbReference>
<proteinExistence type="inferred from homology"/>
<organism evidence="7 8">
    <name type="scientific">Geoglobus acetivorans</name>
    <dbReference type="NCBI Taxonomy" id="565033"/>
    <lineage>
        <taxon>Archaea</taxon>
        <taxon>Methanobacteriati</taxon>
        <taxon>Methanobacteriota</taxon>
        <taxon>Archaeoglobi</taxon>
        <taxon>Archaeoglobales</taxon>
        <taxon>Archaeoglobaceae</taxon>
        <taxon>Geoglobus</taxon>
    </lineage>
</organism>
<keyword evidence="3 5" id="KW-0808">Transferase</keyword>
<dbReference type="HAMAP" id="MF_01023">
    <property type="entry name" value="HisC_aminotrans_2"/>
    <property type="match status" value="1"/>
</dbReference>
<evidence type="ECO:0000256" key="2">
    <source>
        <dbReference type="ARBA" id="ARBA00022576"/>
    </source>
</evidence>
<feature type="domain" description="Aminotransferase class I/classII large" evidence="6">
    <location>
        <begin position="28"/>
        <end position="340"/>
    </location>
</feature>
<dbReference type="NCBIfam" id="TIGR01141">
    <property type="entry name" value="hisC"/>
    <property type="match status" value="1"/>
</dbReference>
<evidence type="ECO:0000256" key="3">
    <source>
        <dbReference type="ARBA" id="ARBA00022679"/>
    </source>
</evidence>
<comment type="pathway">
    <text evidence="5">Amino-acid biosynthesis; L-histidine biosynthesis; L-histidine from 5-phospho-alpha-D-ribose 1-diphosphate: step 7/9.</text>
</comment>
<dbReference type="InterPro" id="IPR050106">
    <property type="entry name" value="HistidinolP_aminotransfase"/>
</dbReference>